<feature type="compositionally biased region" description="Basic and acidic residues" evidence="1">
    <location>
        <begin position="64"/>
        <end position="93"/>
    </location>
</feature>
<comment type="caution">
    <text evidence="2">The sequence shown here is derived from an EMBL/GenBank/DDBJ whole genome shotgun (WGS) entry which is preliminary data.</text>
</comment>
<dbReference type="AlphaFoldDB" id="A0A9W6CPH0"/>
<accession>A0A9W6CPH0</accession>
<evidence type="ECO:0000313" key="4">
    <source>
        <dbReference type="Proteomes" id="UP001144397"/>
    </source>
</evidence>
<gene>
    <name evidence="3" type="ORF">GGQ86_003086</name>
    <name evidence="2" type="ORF">XFLAVUS301_30490</name>
</gene>
<evidence type="ECO:0000313" key="3">
    <source>
        <dbReference type="EMBL" id="MDR6334604.1"/>
    </source>
</evidence>
<dbReference type="RefSeq" id="WP_281808232.1">
    <property type="nucleotide sequence ID" value="NZ_BSDO01000004.1"/>
</dbReference>
<dbReference type="Proteomes" id="UP001144397">
    <property type="component" value="Unassembled WGS sequence"/>
</dbReference>
<proteinExistence type="predicted"/>
<dbReference type="EMBL" id="BSDO01000004">
    <property type="protein sequence ID" value="GLI23375.1"/>
    <property type="molecule type" value="Genomic_DNA"/>
</dbReference>
<feature type="region of interest" description="Disordered" evidence="1">
    <location>
        <begin position="59"/>
        <end position="93"/>
    </location>
</feature>
<dbReference type="GeneID" id="95763837"/>
<keyword evidence="5" id="KW-1185">Reference proteome</keyword>
<reference evidence="2" key="1">
    <citation type="submission" date="2022-12" db="EMBL/GenBank/DDBJ databases">
        <title>Reference genome sequencing for broad-spectrum identification of bacterial and archaeal isolates by mass spectrometry.</title>
        <authorList>
            <person name="Sekiguchi Y."/>
            <person name="Tourlousse D.M."/>
        </authorList>
    </citation>
    <scope>NUCLEOTIDE SEQUENCE</scope>
    <source>
        <strain evidence="2">301</strain>
    </source>
</reference>
<evidence type="ECO:0000313" key="2">
    <source>
        <dbReference type="EMBL" id="GLI23375.1"/>
    </source>
</evidence>
<evidence type="ECO:0000313" key="5">
    <source>
        <dbReference type="Proteomes" id="UP001245370"/>
    </source>
</evidence>
<protein>
    <submittedName>
        <fullName evidence="3">Uncharacterized protein with PIN domain</fullName>
    </submittedName>
</protein>
<dbReference type="EMBL" id="JAVDPY010000005">
    <property type="protein sequence ID" value="MDR6334604.1"/>
    <property type="molecule type" value="Genomic_DNA"/>
</dbReference>
<name>A0A9W6CPH0_XANFL</name>
<evidence type="ECO:0000256" key="1">
    <source>
        <dbReference type="SAM" id="MobiDB-lite"/>
    </source>
</evidence>
<sequence>MSSQTNLKAALMEVRAYLAQEAQAEDFRNEAAWEAGSSREEHAASDALTRLDEVLRQLKAQQRPCKDEHTVKGERAHSRGHERVRLHPAELAA</sequence>
<reference evidence="3 5" key="2">
    <citation type="submission" date="2023-07" db="EMBL/GenBank/DDBJ databases">
        <title>Genomic Encyclopedia of Type Strains, Phase IV (KMG-IV): sequencing the most valuable type-strain genomes for metagenomic binning, comparative biology and taxonomic classification.</title>
        <authorList>
            <person name="Goeker M."/>
        </authorList>
    </citation>
    <scope>NUCLEOTIDE SEQUENCE [LARGE SCALE GENOMIC DNA]</scope>
    <source>
        <strain evidence="3 5">DSM 338</strain>
    </source>
</reference>
<organism evidence="2 4">
    <name type="scientific">Xanthobacter flavus</name>
    <dbReference type="NCBI Taxonomy" id="281"/>
    <lineage>
        <taxon>Bacteria</taxon>
        <taxon>Pseudomonadati</taxon>
        <taxon>Pseudomonadota</taxon>
        <taxon>Alphaproteobacteria</taxon>
        <taxon>Hyphomicrobiales</taxon>
        <taxon>Xanthobacteraceae</taxon>
        <taxon>Xanthobacter</taxon>
    </lineage>
</organism>
<dbReference type="Proteomes" id="UP001245370">
    <property type="component" value="Unassembled WGS sequence"/>
</dbReference>